<dbReference type="GO" id="GO:0008861">
    <property type="term" value="F:formate C-acetyltransferase activity"/>
    <property type="evidence" value="ECO:0007669"/>
    <property type="project" value="TreeGrafter"/>
</dbReference>
<evidence type="ECO:0000256" key="3">
    <source>
        <dbReference type="ARBA" id="ARBA00009777"/>
    </source>
</evidence>
<feature type="domain" description="PFL" evidence="12">
    <location>
        <begin position="146"/>
        <end position="632"/>
    </location>
</feature>
<dbReference type="Proteomes" id="UP000002785">
    <property type="component" value="Chromosome"/>
</dbReference>
<feature type="compositionally biased region" description="Basic and acidic residues" evidence="11">
    <location>
        <begin position="38"/>
        <end position="48"/>
    </location>
</feature>
<feature type="region of interest" description="Disordered" evidence="11">
    <location>
        <begin position="668"/>
        <end position="882"/>
    </location>
</feature>
<feature type="compositionally biased region" description="Basic and acidic residues" evidence="11">
    <location>
        <begin position="871"/>
        <end position="882"/>
    </location>
</feature>
<dbReference type="SUPFAM" id="SSF102114">
    <property type="entry name" value="Radical SAM enzymes"/>
    <property type="match status" value="1"/>
</dbReference>
<dbReference type="InterPro" id="IPR004184">
    <property type="entry name" value="PFL_dom"/>
</dbReference>
<evidence type="ECO:0000256" key="6">
    <source>
        <dbReference type="ARBA" id="ARBA00022691"/>
    </source>
</evidence>
<keyword evidence="15" id="KW-1185">Reference proteome</keyword>
<dbReference type="InterPro" id="IPR007197">
    <property type="entry name" value="rSAM"/>
</dbReference>
<evidence type="ECO:0000259" key="12">
    <source>
        <dbReference type="PROSITE" id="PS51554"/>
    </source>
</evidence>
<sequence>MEVVRRSPGDLDGGHLRGECRAGHAGRTAAGAPSAASADRRPHGHDASLGRPATPGPGAPLNRVVRRAEATARFVAHAGGPAATGASDAGPGAGRRMDRATRSRQRPWSALVPAGTAHQDQRWKAPARRNEHERGPPMTVTVTADDRTATDAWRGFAGTGWRERVDVRDFIQANFTPYEGDASFLTGPTDRTRAVWETVSALFPEERSRGVLDVDTATPSTITSHAPGYIDRDRELIVGLQTDAPLKRAIMPNGGLRMVENGLEAYGYEPDPFVTRVFGTYRKTHNDGVFDAYTPEMRAARKAGIITGLPDAYGRGRIIGDYRRVALYGTDRLIEAKRAERALLDVRPSTADVIRDREELAEQTRALGELSEMAATYGCDVSRPATTAHEAVQWLYLGYLAAVKEQNGAAMSLGRTSTFLDVYLRRDLTDGLIDESRAQELIDDFVIKLRIVRFLRTPEYDALFSGDPTWVTESIGGMGADGRTLVTRTSFRFLQTLYNLGPAPEPNLTVLWSPRLPTGFKEFCAQVSIDTSAVQYESDDLTRPRTGDDTAIACCVSAMAVGRQMQFFGARVNLAKALLYAVNGGRDEMTGDQIAPPTPPLTGEYLDYDELSAAYDRVLDWLAKTYVDALNVMWCIARQVRLRARGDGAARTPRAPLHGLWHRRLVGRRGQPVGRQARAGEGVPGRRWPRRRLPYRGRLPGVRQQRRPRRQHRRPPGGVLHGEGARAPHLPGRRAHPVRADDHLERRLRQAHRQHPRRPPRRRALRPRRQPDERPRPARGGRLRAVGGQAAVRAGSRRHLTDHDHHPRGPGALPAGTGRSPGRHPRRVHGRGRLPHERQRPRPHHAGGRHGEPRQVPGPDHPRLRLRRQLRPADPRAAARRDQPYLPRNAVSPMAGTMNGRIHSWDLSTGVDGPGTRFVLFVSGCPLRCLYCANPDTWHMRDGKETSVDEVMREIEKYRAFVTTAGGGVTVTGGEPLLQPAFTGEILRRCKDTGLHTALDTSGFLGARASDELLSGTDLVLLDIKSFDSAAYRRLTGGELTPTLNLANRLDRLGVRMWIRYVLVPGWTDDAESVESLADFVAGLRSVDRVDVLPFHKLGASKYEALGLPFPLRDTPTPARDAVERVRERFRAHGLMAY</sequence>
<dbReference type="SFLD" id="SFLDS00029">
    <property type="entry name" value="Radical_SAM"/>
    <property type="match status" value="1"/>
</dbReference>
<dbReference type="eggNOG" id="COG1180">
    <property type="taxonomic scope" value="Bacteria"/>
</dbReference>
<evidence type="ECO:0000256" key="10">
    <source>
        <dbReference type="ARBA" id="ARBA00023014"/>
    </source>
</evidence>
<dbReference type="PROSITE" id="PS51554">
    <property type="entry name" value="PFL"/>
    <property type="match status" value="1"/>
</dbReference>
<keyword evidence="5" id="KW-0004">4Fe-4S</keyword>
<keyword evidence="7" id="KW-0479">Metal-binding</keyword>
<feature type="compositionally biased region" description="Basic and acidic residues" evidence="11">
    <location>
        <begin position="738"/>
        <end position="748"/>
    </location>
</feature>
<evidence type="ECO:0000256" key="11">
    <source>
        <dbReference type="SAM" id="MobiDB-lite"/>
    </source>
</evidence>
<dbReference type="GO" id="GO:0046872">
    <property type="term" value="F:metal ion binding"/>
    <property type="evidence" value="ECO:0007669"/>
    <property type="project" value="UniProtKB-KW"/>
</dbReference>
<comment type="function">
    <text evidence="2">Activation of pyruvate formate-lyase under anaerobic conditions by generation of an organic free radical, using S-adenosylmethionine and reduced flavodoxin as cosubstrates to produce 5'-deoxy-adenosine.</text>
</comment>
<evidence type="ECO:0000256" key="1">
    <source>
        <dbReference type="ARBA" id="ARBA00001966"/>
    </source>
</evidence>
<dbReference type="PANTHER" id="PTHR30191:SF0">
    <property type="entry name" value="FORMATE ACETYLTRANSFERASE 1"/>
    <property type="match status" value="1"/>
</dbReference>
<dbReference type="SFLD" id="SFLDG01066">
    <property type="entry name" value="organic_radical-activating_enz"/>
    <property type="match status" value="1"/>
</dbReference>
<gene>
    <name evidence="14" type="ORF">SSEG_10549</name>
</gene>
<evidence type="ECO:0000256" key="7">
    <source>
        <dbReference type="ARBA" id="ARBA00022723"/>
    </source>
</evidence>
<dbReference type="InterPro" id="IPR012838">
    <property type="entry name" value="PFL1_activating"/>
</dbReference>
<feature type="compositionally biased region" description="Basic residues" evidence="11">
    <location>
        <begin position="704"/>
        <end position="715"/>
    </location>
</feature>
<feature type="domain" description="Radical SAM core" evidence="13">
    <location>
        <begin position="911"/>
        <end position="1132"/>
    </location>
</feature>
<dbReference type="PROSITE" id="PS51918">
    <property type="entry name" value="RADICAL_SAM"/>
    <property type="match status" value="1"/>
</dbReference>
<organism evidence="14 15">
    <name type="scientific">Streptomyces sviceus (strain ATCC 29083 / DSM 924 / JCM 4929 / NBRC 13980 / NCIMB 11184 / NRRL 5439 / UC 5370)</name>
    <dbReference type="NCBI Taxonomy" id="463191"/>
    <lineage>
        <taxon>Bacteria</taxon>
        <taxon>Bacillati</taxon>
        <taxon>Actinomycetota</taxon>
        <taxon>Actinomycetes</taxon>
        <taxon>Kitasatosporales</taxon>
        <taxon>Streptomycetaceae</taxon>
        <taxon>Streptomyces</taxon>
    </lineage>
</organism>
<feature type="compositionally biased region" description="Basic residues" evidence="11">
    <location>
        <begin position="821"/>
        <end position="833"/>
    </location>
</feature>
<evidence type="ECO:0000256" key="5">
    <source>
        <dbReference type="ARBA" id="ARBA00022485"/>
    </source>
</evidence>
<feature type="region of interest" description="Disordered" evidence="11">
    <location>
        <begin position="75"/>
        <end position="139"/>
    </location>
</feature>
<evidence type="ECO:0000256" key="9">
    <source>
        <dbReference type="ARBA" id="ARBA00023004"/>
    </source>
</evidence>
<feature type="region of interest" description="Disordered" evidence="11">
    <location>
        <begin position="1"/>
        <end position="61"/>
    </location>
</feature>
<dbReference type="GO" id="GO:0005829">
    <property type="term" value="C:cytosol"/>
    <property type="evidence" value="ECO:0007669"/>
    <property type="project" value="TreeGrafter"/>
</dbReference>
<comment type="cofactor">
    <cofactor evidence="1">
        <name>[4Fe-4S] cluster</name>
        <dbReference type="ChEBI" id="CHEBI:49883"/>
    </cofactor>
</comment>
<keyword evidence="9" id="KW-0408">Iron</keyword>
<dbReference type="CDD" id="cd01335">
    <property type="entry name" value="Radical_SAM"/>
    <property type="match status" value="1"/>
</dbReference>
<name>D6XC58_STRX2</name>
<feature type="compositionally biased region" description="Basic and acidic residues" evidence="11">
    <location>
        <begin position="119"/>
        <end position="135"/>
    </location>
</feature>
<feature type="compositionally biased region" description="Low complexity" evidence="11">
    <location>
        <begin position="783"/>
        <end position="794"/>
    </location>
</feature>
<evidence type="ECO:0000256" key="4">
    <source>
        <dbReference type="ARBA" id="ARBA00021356"/>
    </source>
</evidence>
<evidence type="ECO:0000259" key="13">
    <source>
        <dbReference type="PROSITE" id="PS51918"/>
    </source>
</evidence>
<evidence type="ECO:0000256" key="8">
    <source>
        <dbReference type="ARBA" id="ARBA00023002"/>
    </source>
</evidence>
<protein>
    <recommendedName>
        <fullName evidence="4">Pyruvate formate-lyase-activating enzyme</fullName>
    </recommendedName>
</protein>
<dbReference type="PANTHER" id="PTHR30191">
    <property type="entry name" value="FORMATE ACETYLTRANSFERASE"/>
    <property type="match status" value="1"/>
</dbReference>
<reference evidence="14" key="1">
    <citation type="submission" date="2009-10" db="EMBL/GenBank/DDBJ databases">
        <title>The genome sequence of Streptomyces sviceus strain ATCC 29083.</title>
        <authorList>
            <consortium name="The Broad Institute Genome Sequencing Platform"/>
            <consortium name="Broad Institute Microbial Sequencing Center"/>
            <person name="Fischbach M."/>
            <person name="Godfrey P."/>
            <person name="Ward D."/>
            <person name="Young S."/>
            <person name="Zeng Q."/>
            <person name="Koehrsen M."/>
            <person name="Alvarado L."/>
            <person name="Berlin A.M."/>
            <person name="Bochicchio J."/>
            <person name="Borenstein D."/>
            <person name="Chapman S.B."/>
            <person name="Chen Z."/>
            <person name="Engels R."/>
            <person name="Freedman E."/>
            <person name="Gellesch M."/>
            <person name="Goldberg J."/>
            <person name="Griggs A."/>
            <person name="Gujja S."/>
            <person name="Heilman E.R."/>
            <person name="Heiman D.I."/>
            <person name="Hepburn T.A."/>
            <person name="Howarth C."/>
            <person name="Jen D."/>
            <person name="Larson L."/>
            <person name="Lewis B."/>
            <person name="Mehta T."/>
            <person name="Park D."/>
            <person name="Pearson M."/>
            <person name="Richards J."/>
            <person name="Roberts A."/>
            <person name="Saif S."/>
            <person name="Shea T.D."/>
            <person name="Shenoy N."/>
            <person name="Sisk P."/>
            <person name="Stolte C."/>
            <person name="Sykes S.N."/>
            <person name="Thomson T."/>
            <person name="Walk T."/>
            <person name="White J."/>
            <person name="Yandava C."/>
            <person name="Straight P."/>
            <person name="Clardy J."/>
            <person name="Hung D."/>
            <person name="Kolter R."/>
            <person name="Mekalanos J."/>
            <person name="Walker S."/>
            <person name="Walsh C.T."/>
            <person name="Wieland-Brown L.C."/>
            <person name="Haas B."/>
            <person name="Nusbaum C."/>
            <person name="Birren B."/>
        </authorList>
    </citation>
    <scope>NUCLEOTIDE SEQUENCE [LARGE SCALE GENOMIC DNA]</scope>
    <source>
        <strain evidence="14">ATCC 29083</strain>
    </source>
</reference>
<evidence type="ECO:0000313" key="15">
    <source>
        <dbReference type="Proteomes" id="UP000002785"/>
    </source>
</evidence>
<dbReference type="NCBIfam" id="TIGR02493">
    <property type="entry name" value="PFLA"/>
    <property type="match status" value="1"/>
</dbReference>
<dbReference type="InterPro" id="IPR013785">
    <property type="entry name" value="Aldolase_TIM"/>
</dbReference>
<keyword evidence="8" id="KW-0560">Oxidoreductase</keyword>
<dbReference type="SUPFAM" id="SSF51998">
    <property type="entry name" value="PFL-like glycyl radical enzymes"/>
    <property type="match status" value="1"/>
</dbReference>
<dbReference type="HOGENOM" id="CLU_278094_0_0_11"/>
<keyword evidence="6" id="KW-0949">S-adenosyl-L-methionine</keyword>
<dbReference type="Pfam" id="PF02901">
    <property type="entry name" value="PFL-like"/>
    <property type="match status" value="1"/>
</dbReference>
<dbReference type="GO" id="GO:0043365">
    <property type="term" value="F:[formate-C-acetyltransferase]-activating enzyme activity"/>
    <property type="evidence" value="ECO:0007669"/>
    <property type="project" value="InterPro"/>
</dbReference>
<keyword evidence="10" id="KW-0411">Iron-sulfur</keyword>
<accession>D6XC58</accession>
<comment type="similarity">
    <text evidence="3">Belongs to the organic radical-activating enzymes family.</text>
</comment>
<dbReference type="GO" id="GO:0051539">
    <property type="term" value="F:4 iron, 4 sulfur cluster binding"/>
    <property type="evidence" value="ECO:0007669"/>
    <property type="project" value="UniProtKB-KW"/>
</dbReference>
<dbReference type="Pfam" id="PF04055">
    <property type="entry name" value="Radical_SAM"/>
    <property type="match status" value="1"/>
</dbReference>
<evidence type="ECO:0000256" key="2">
    <source>
        <dbReference type="ARBA" id="ARBA00003141"/>
    </source>
</evidence>
<dbReference type="InterPro" id="IPR050244">
    <property type="entry name" value="Auton_GlycylRad_Cofactor"/>
</dbReference>
<dbReference type="EMBL" id="CM000951">
    <property type="protein sequence ID" value="EFH28330.1"/>
    <property type="molecule type" value="Genomic_DNA"/>
</dbReference>
<feature type="compositionally biased region" description="Basic residues" evidence="11">
    <location>
        <begin position="749"/>
        <end position="768"/>
    </location>
</feature>
<dbReference type="Gene3D" id="3.20.70.20">
    <property type="match status" value="1"/>
</dbReference>
<feature type="compositionally biased region" description="Basic and acidic residues" evidence="11">
    <location>
        <begin position="1"/>
        <end position="22"/>
    </location>
</feature>
<dbReference type="InterPro" id="IPR058240">
    <property type="entry name" value="rSAM_sf"/>
</dbReference>
<dbReference type="Gene3D" id="3.20.20.70">
    <property type="entry name" value="Aldolase class I"/>
    <property type="match status" value="1"/>
</dbReference>
<dbReference type="eggNOG" id="COG1882">
    <property type="taxonomic scope" value="Bacteria"/>
</dbReference>
<dbReference type="InterPro" id="IPR001989">
    <property type="entry name" value="Radical_activat_CS"/>
</dbReference>
<evidence type="ECO:0000313" key="14">
    <source>
        <dbReference type="EMBL" id="EFH28330.1"/>
    </source>
</evidence>
<dbReference type="PROSITE" id="PS01087">
    <property type="entry name" value="RADICAL_ACTIVATING"/>
    <property type="match status" value="1"/>
</dbReference>
<feature type="compositionally biased region" description="Low complexity" evidence="11">
    <location>
        <begin position="23"/>
        <end position="37"/>
    </location>
</feature>
<dbReference type="AlphaFoldDB" id="D6XC58"/>
<proteinExistence type="inferred from homology"/>